<proteinExistence type="predicted"/>
<organism evidence="3 4">
    <name type="scientific">Batrachochytrium salamandrivorans</name>
    <dbReference type="NCBI Taxonomy" id="1357716"/>
    <lineage>
        <taxon>Eukaryota</taxon>
        <taxon>Fungi</taxon>
        <taxon>Fungi incertae sedis</taxon>
        <taxon>Chytridiomycota</taxon>
        <taxon>Chytridiomycota incertae sedis</taxon>
        <taxon>Chytridiomycetes</taxon>
        <taxon>Rhizophydiales</taxon>
        <taxon>Rhizophydiales incertae sedis</taxon>
        <taxon>Batrachochytrium</taxon>
    </lineage>
</organism>
<evidence type="ECO:0000313" key="4">
    <source>
        <dbReference type="Proteomes" id="UP001648503"/>
    </source>
</evidence>
<dbReference type="SMART" id="SM00044">
    <property type="entry name" value="CYCc"/>
    <property type="match status" value="1"/>
</dbReference>
<dbReference type="Pfam" id="PF00211">
    <property type="entry name" value="Guanylate_cyc"/>
    <property type="match status" value="1"/>
</dbReference>
<dbReference type="InterPro" id="IPR050697">
    <property type="entry name" value="Adenylyl/Guanylyl_Cyclase_3/4"/>
</dbReference>
<evidence type="ECO:0000259" key="2">
    <source>
        <dbReference type="PROSITE" id="PS50125"/>
    </source>
</evidence>
<dbReference type="SUPFAM" id="SSF55781">
    <property type="entry name" value="GAF domain-like"/>
    <property type="match status" value="2"/>
</dbReference>
<sequence length="1236" mass="135658">MLTPALQIQCPRAGNALHVLTLDGNDRTLGLPHNALPTSQTDRGYTTAPNSNQPGSSCGAAPSSIALTQPRTLIGNKDSLTGIIPRPPSKVANIPSAKTTNRQRSLRESTRTHSTNKSTEMAVSRQTRSNRIIQSAKPSTVAIKPFPSEVVPSVSPQSNFNPTSKIHRQVISGGLMVSPSQMSHEMPQVLSSRDTPLVISTNEYKSAPRSLEKDRPLSSRHRNSYPLGAHTAGFYSKHRSSTIHSGINVPTVNAMLRDMDLLSQSRVQQRDQSSPQSSSHPTRTDTVVGNMAADTCSSEGFTQGLGLSMRRESHSARCKRVSVSQPVQNDALLGAGIGASHTLPAVDMKNIGFHITRLTDIDSSHGKISMSITALVRMCQVITNPPTSLVLLGNGALTALLTLIPRAIAWPDVLANINILVNVIVTENPSAEQLIIKHGGISLLLKAADQSSKAYLEMKIRTEKNTGEIPQGLLSDTFINSSIVRDSVGHESSAKQYVNSTKKFTTCHPEEQEIYSSASITTHSSQHIPENRSVPDILQPIKVDEVEAIRTISMENKGIVYGLLKKFYGSKFIEFMDKSDKHTKTEIIQSMLSIFEKIEILLEIISCISLDLSLDDAVEQLVNDASRLVDCELVLFYLVDRETDELVAYEAHSMSMDSCEREVMGKANFPPGYGIAGHAAQIGKLVCVRDPLQSEMFHEDIDYRGGNGKARSLICIPICTEDGTPFGVLELVNKLGPNDKNEYFTHEDEYLLKVLGISAGAMMANANIYENMLNTQKKVEVLLETTRSLGSILDIDVLVKMIMQSAKDLLSADRCTLFLNDNEQKQLLALIQGRDSLQEIRIPRNAGIAGAVFMSGRKISNDSFFDISSISNFETQFGNETAVTALTNAFPYSLLEPINIPDAYKDERFNPAVDKQTGYRTRNILCMPIKNIHGESIGVTQMINKKTGAFTIEDEKILSSFSAQGHARQRPIRGKRKKVSILFSDIRSFTTISEGMEPTDVVEILNHHFTDAVNAITDEQGILDKFIGDAVMAVFGVPFSGPKDAVHACNTALRMRNLLVLSNKERSAQGKTTIKIGIGINTGMVLSGTIGSTKRMEFGCIGDAVNLASRTEGLTKFYGVTILVTEFSLQETGDAFLVRELEPVIVTGRKTSVRMYELLGRKGDTLPESIRNTMDLYALAYSHYKQRQFVEAADIFQQAIDSYEDGPSKILLTRCEQYMDKPPPLDWTPVYVAEGK</sequence>
<dbReference type="Proteomes" id="UP001648503">
    <property type="component" value="Unassembled WGS sequence"/>
</dbReference>
<feature type="region of interest" description="Disordered" evidence="1">
    <location>
        <begin position="79"/>
        <end position="129"/>
    </location>
</feature>
<evidence type="ECO:0000256" key="1">
    <source>
        <dbReference type="SAM" id="MobiDB-lite"/>
    </source>
</evidence>
<dbReference type="PROSITE" id="PS50125">
    <property type="entry name" value="GUANYLATE_CYCLASE_2"/>
    <property type="match status" value="1"/>
</dbReference>
<dbReference type="EMBL" id="JAFCIX010000260">
    <property type="protein sequence ID" value="KAH6596002.1"/>
    <property type="molecule type" value="Genomic_DNA"/>
</dbReference>
<dbReference type="Gene3D" id="3.30.450.40">
    <property type="match status" value="3"/>
</dbReference>
<dbReference type="PANTHER" id="PTHR43081">
    <property type="entry name" value="ADENYLATE CYCLASE, TERMINAL-DIFFERENTIATION SPECIFIC-RELATED"/>
    <property type="match status" value="1"/>
</dbReference>
<name>A0ABQ8FCN5_9FUNG</name>
<dbReference type="SUPFAM" id="SSF55073">
    <property type="entry name" value="Nucleotide cyclase"/>
    <property type="match status" value="1"/>
</dbReference>
<keyword evidence="4" id="KW-1185">Reference proteome</keyword>
<evidence type="ECO:0000313" key="3">
    <source>
        <dbReference type="EMBL" id="KAH6596002.1"/>
    </source>
</evidence>
<dbReference type="PANTHER" id="PTHR43081:SF1">
    <property type="entry name" value="ADENYLATE CYCLASE, TERMINAL-DIFFERENTIATION SPECIFIC"/>
    <property type="match status" value="1"/>
</dbReference>
<dbReference type="Gene3D" id="3.30.70.1230">
    <property type="entry name" value="Nucleotide cyclase"/>
    <property type="match status" value="1"/>
</dbReference>
<accession>A0ABQ8FCN5</accession>
<protein>
    <recommendedName>
        <fullName evidence="2">Guanylate cyclase domain-containing protein</fullName>
    </recommendedName>
</protein>
<dbReference type="InterPro" id="IPR001054">
    <property type="entry name" value="A/G_cyclase"/>
</dbReference>
<dbReference type="CDD" id="cd07302">
    <property type="entry name" value="CHD"/>
    <property type="match status" value="1"/>
</dbReference>
<dbReference type="SMART" id="SM00065">
    <property type="entry name" value="GAF"/>
    <property type="match status" value="2"/>
</dbReference>
<dbReference type="InterPro" id="IPR029016">
    <property type="entry name" value="GAF-like_dom_sf"/>
</dbReference>
<feature type="compositionally biased region" description="Polar residues" evidence="1">
    <location>
        <begin position="36"/>
        <end position="56"/>
    </location>
</feature>
<reference evidence="3 4" key="1">
    <citation type="submission" date="2021-02" db="EMBL/GenBank/DDBJ databases">
        <title>Variation within the Batrachochytrium salamandrivorans European outbreak.</title>
        <authorList>
            <person name="Kelly M."/>
            <person name="Pasmans F."/>
            <person name="Shea T.P."/>
            <person name="Munoz J.F."/>
            <person name="Carranza S."/>
            <person name="Cuomo C.A."/>
            <person name="Martel A."/>
        </authorList>
    </citation>
    <scope>NUCLEOTIDE SEQUENCE [LARGE SCALE GENOMIC DNA]</scope>
    <source>
        <strain evidence="3 4">AMFP18/2</strain>
    </source>
</reference>
<dbReference type="InterPro" id="IPR003018">
    <property type="entry name" value="GAF"/>
</dbReference>
<dbReference type="Pfam" id="PF01590">
    <property type="entry name" value="GAF"/>
    <property type="match status" value="1"/>
</dbReference>
<dbReference type="InterPro" id="IPR029787">
    <property type="entry name" value="Nucleotide_cyclase"/>
</dbReference>
<feature type="region of interest" description="Disordered" evidence="1">
    <location>
        <begin position="264"/>
        <end position="286"/>
    </location>
</feature>
<feature type="compositionally biased region" description="Polar residues" evidence="1">
    <location>
        <begin position="112"/>
        <end position="129"/>
    </location>
</feature>
<dbReference type="Pfam" id="PF13185">
    <property type="entry name" value="GAF_2"/>
    <property type="match status" value="1"/>
</dbReference>
<comment type="caution">
    <text evidence="3">The sequence shown here is derived from an EMBL/GenBank/DDBJ whole genome shotgun (WGS) entry which is preliminary data.</text>
</comment>
<gene>
    <name evidence="3" type="ORF">BASA50_005475</name>
</gene>
<feature type="domain" description="Guanylate cyclase" evidence="2">
    <location>
        <begin position="980"/>
        <end position="1112"/>
    </location>
</feature>
<feature type="compositionally biased region" description="Low complexity" evidence="1">
    <location>
        <begin position="264"/>
        <end position="279"/>
    </location>
</feature>
<feature type="region of interest" description="Disordered" evidence="1">
    <location>
        <begin position="33"/>
        <end position="63"/>
    </location>
</feature>